<sequence>MSTGLRRFREPAVPGPPVSPGARCCELCAEPIGERHAHVVDVGGRALMCACRGCHLLFTTEGAAMGRFLAVPGRHLYAPRLALSEADWQELRIPVRMAFFFRNSALGRTVALYPSPGGATESELPAETWERVLAANPALAGVRADVEALLVDRGPDGFAGHLVPIDACYELVGLVRTLWKGFGGGQEAWEAIDSFFADLRERGQVVGGPAGEGGGGRD</sequence>
<proteinExistence type="predicted"/>
<dbReference type="InterPro" id="IPR045991">
    <property type="entry name" value="DUF5947"/>
</dbReference>
<dbReference type="EMBL" id="JBHSBC010000054">
    <property type="protein sequence ID" value="MFC3986377.1"/>
    <property type="molecule type" value="Genomic_DNA"/>
</dbReference>
<evidence type="ECO:0000313" key="2">
    <source>
        <dbReference type="Proteomes" id="UP001595698"/>
    </source>
</evidence>
<reference evidence="2" key="1">
    <citation type="journal article" date="2019" name="Int. J. Syst. Evol. Microbiol.">
        <title>The Global Catalogue of Microorganisms (GCM) 10K type strain sequencing project: providing services to taxonomists for standard genome sequencing and annotation.</title>
        <authorList>
            <consortium name="The Broad Institute Genomics Platform"/>
            <consortium name="The Broad Institute Genome Sequencing Center for Infectious Disease"/>
            <person name="Wu L."/>
            <person name="Ma J."/>
        </authorList>
    </citation>
    <scope>NUCLEOTIDE SEQUENCE [LARGE SCALE GENOMIC DNA]</scope>
    <source>
        <strain evidence="2">TBRC 7912</strain>
    </source>
</reference>
<dbReference type="Proteomes" id="UP001595698">
    <property type="component" value="Unassembled WGS sequence"/>
</dbReference>
<accession>A0ABV8FGI5</accession>
<comment type="caution">
    <text evidence="1">The sequence shown here is derived from an EMBL/GenBank/DDBJ whole genome shotgun (WGS) entry which is preliminary data.</text>
</comment>
<gene>
    <name evidence="1" type="ORF">ACFOYY_40040</name>
</gene>
<protein>
    <submittedName>
        <fullName evidence="1">DUF5947 family protein</fullName>
    </submittedName>
</protein>
<evidence type="ECO:0000313" key="1">
    <source>
        <dbReference type="EMBL" id="MFC3986377.1"/>
    </source>
</evidence>
<dbReference type="RefSeq" id="WP_386196574.1">
    <property type="nucleotide sequence ID" value="NZ_JBHSBC010000054.1"/>
</dbReference>
<organism evidence="1 2">
    <name type="scientific">Streptosporangium jomthongense</name>
    <dbReference type="NCBI Taxonomy" id="1193683"/>
    <lineage>
        <taxon>Bacteria</taxon>
        <taxon>Bacillati</taxon>
        <taxon>Actinomycetota</taxon>
        <taxon>Actinomycetes</taxon>
        <taxon>Streptosporangiales</taxon>
        <taxon>Streptosporangiaceae</taxon>
        <taxon>Streptosporangium</taxon>
    </lineage>
</organism>
<dbReference type="Pfam" id="PF19372">
    <property type="entry name" value="DUF5947"/>
    <property type="match status" value="1"/>
</dbReference>
<keyword evidence="2" id="KW-1185">Reference proteome</keyword>
<name>A0ABV8FGI5_9ACTN</name>